<reference evidence="1 2" key="1">
    <citation type="submission" date="2022-02" db="EMBL/GenBank/DDBJ databases">
        <authorList>
            <person name="Min J."/>
        </authorList>
    </citation>
    <scope>NUCLEOTIDE SEQUENCE [LARGE SCALE GENOMIC DNA]</scope>
    <source>
        <strain evidence="1 2">GR10-1</strain>
    </source>
</reference>
<accession>A0ABS9SL42</accession>
<name>A0ABS9SL42_9BACT</name>
<organism evidence="1 2">
    <name type="scientific">Niabella ginsengisoli</name>
    <dbReference type="NCBI Taxonomy" id="522298"/>
    <lineage>
        <taxon>Bacteria</taxon>
        <taxon>Pseudomonadati</taxon>
        <taxon>Bacteroidota</taxon>
        <taxon>Chitinophagia</taxon>
        <taxon>Chitinophagales</taxon>
        <taxon>Chitinophagaceae</taxon>
        <taxon>Niabella</taxon>
    </lineage>
</organism>
<comment type="caution">
    <text evidence="1">The sequence shown here is derived from an EMBL/GenBank/DDBJ whole genome shotgun (WGS) entry which is preliminary data.</text>
</comment>
<protein>
    <submittedName>
        <fullName evidence="1">Uncharacterized protein</fullName>
    </submittedName>
</protein>
<keyword evidence="2" id="KW-1185">Reference proteome</keyword>
<gene>
    <name evidence="1" type="ORF">MKP09_14345</name>
</gene>
<evidence type="ECO:0000313" key="2">
    <source>
        <dbReference type="Proteomes" id="UP001202248"/>
    </source>
</evidence>
<dbReference type="Proteomes" id="UP001202248">
    <property type="component" value="Unassembled WGS sequence"/>
</dbReference>
<proteinExistence type="predicted"/>
<dbReference type="EMBL" id="JAKWBL010000002">
    <property type="protein sequence ID" value="MCH5599001.1"/>
    <property type="molecule type" value="Genomic_DNA"/>
</dbReference>
<sequence length="58" mass="6803">MARGDMKLTKETMKEMTYLVIKNDKELSPDRNKTFVRIVEVDKDGTRHYSKVLEAVKD</sequence>
<evidence type="ECO:0000313" key="1">
    <source>
        <dbReference type="EMBL" id="MCH5599001.1"/>
    </source>
</evidence>
<dbReference type="RefSeq" id="WP_240830662.1">
    <property type="nucleotide sequence ID" value="NZ_JAKWBL010000002.1"/>
</dbReference>